<organism evidence="1 2">
    <name type="scientific">Myxococcus xanthus</name>
    <dbReference type="NCBI Taxonomy" id="34"/>
    <lineage>
        <taxon>Bacteria</taxon>
        <taxon>Pseudomonadati</taxon>
        <taxon>Myxococcota</taxon>
        <taxon>Myxococcia</taxon>
        <taxon>Myxococcales</taxon>
        <taxon>Cystobacterineae</taxon>
        <taxon>Myxococcaceae</taxon>
        <taxon>Myxococcus</taxon>
    </lineage>
</organism>
<gene>
    <name evidence="1" type="ORF">BHS09_07165</name>
</gene>
<dbReference type="RefSeq" id="WP_140788504.1">
    <property type="nucleotide sequence ID" value="NZ_CP017169.1"/>
</dbReference>
<dbReference type="Proteomes" id="UP000320179">
    <property type="component" value="Chromosome"/>
</dbReference>
<evidence type="ECO:0000313" key="1">
    <source>
        <dbReference type="EMBL" id="QDE66812.1"/>
    </source>
</evidence>
<dbReference type="AlphaFoldDB" id="A0AAE6FX79"/>
<reference evidence="1 2" key="1">
    <citation type="journal article" date="2019" name="Science">
        <title>Social genes are selection hotspots in kin groups of a soil microbe.</title>
        <authorList>
            <person name="Wielgoss S."/>
            <person name="Wolfensberger R."/>
            <person name="Sun L."/>
            <person name="Fiegna F."/>
            <person name="Velicer G.J."/>
        </authorList>
    </citation>
    <scope>NUCLEOTIDE SEQUENCE [LARGE SCALE GENOMIC DNA]</scope>
    <source>
        <strain evidence="1 2">MC3.5.9c15</strain>
    </source>
</reference>
<evidence type="ECO:0000313" key="2">
    <source>
        <dbReference type="Proteomes" id="UP000320179"/>
    </source>
</evidence>
<dbReference type="EMBL" id="CP017174">
    <property type="protein sequence ID" value="QDE66812.1"/>
    <property type="molecule type" value="Genomic_DNA"/>
</dbReference>
<sequence length="236" mass="24505">MTKNIVNTALVLVGAGSLLTGCSFEQPETNCFVQESPSWAVKYDVVDSPKDANGDACTTTAPLVELMGVYKYVNPETGAAQLALRPATLASRAIADTTTTSADQTSLGSLDTEPKDHGFCHANDFAPAFVNVAASDTAAANTIRYEFSNVRVYSAAVAPGTQFTGEVKYTSNGCTSSYVMRAVWPPAPCDTASTEPAENCGVGSGLNPEFAVVCQPTSATGTTGYCVPAGDIPSFK</sequence>
<accession>A0AAE6FX79</accession>
<proteinExistence type="predicted"/>
<dbReference type="PROSITE" id="PS51257">
    <property type="entry name" value="PROKAR_LIPOPROTEIN"/>
    <property type="match status" value="1"/>
</dbReference>
<protein>
    <recommendedName>
        <fullName evidence="3">Lipoprotein MlpA</fullName>
    </recommendedName>
</protein>
<evidence type="ECO:0008006" key="3">
    <source>
        <dbReference type="Google" id="ProtNLM"/>
    </source>
</evidence>
<name>A0AAE6FX79_MYXXA</name>